<dbReference type="PANTHER" id="PTHR43133">
    <property type="entry name" value="RNA POLYMERASE ECF-TYPE SIGMA FACTO"/>
    <property type="match status" value="1"/>
</dbReference>
<comment type="similarity">
    <text evidence="1">Belongs to the sigma-70 factor family. ECF subfamily.</text>
</comment>
<accession>A0ABV6YS96</accession>
<evidence type="ECO:0000256" key="6">
    <source>
        <dbReference type="SAM" id="MobiDB-lite"/>
    </source>
</evidence>
<evidence type="ECO:0000256" key="1">
    <source>
        <dbReference type="ARBA" id="ARBA00010641"/>
    </source>
</evidence>
<protein>
    <submittedName>
        <fullName evidence="9">RNA polymerase sigma factor</fullName>
    </submittedName>
</protein>
<keyword evidence="4" id="KW-0238">DNA-binding</keyword>
<dbReference type="PANTHER" id="PTHR43133:SF8">
    <property type="entry name" value="RNA POLYMERASE SIGMA FACTOR HI_1459-RELATED"/>
    <property type="match status" value="1"/>
</dbReference>
<evidence type="ECO:0000256" key="5">
    <source>
        <dbReference type="ARBA" id="ARBA00023163"/>
    </source>
</evidence>
<dbReference type="Pfam" id="PF04542">
    <property type="entry name" value="Sigma70_r2"/>
    <property type="match status" value="1"/>
</dbReference>
<dbReference type="Proteomes" id="UP001594351">
    <property type="component" value="Unassembled WGS sequence"/>
</dbReference>
<keyword evidence="10" id="KW-1185">Reference proteome</keyword>
<keyword evidence="2" id="KW-0805">Transcription regulation</keyword>
<dbReference type="SUPFAM" id="SSF88659">
    <property type="entry name" value="Sigma3 and sigma4 domains of RNA polymerase sigma factors"/>
    <property type="match status" value="1"/>
</dbReference>
<dbReference type="Gene3D" id="1.10.1740.10">
    <property type="match status" value="1"/>
</dbReference>
<dbReference type="InterPro" id="IPR014284">
    <property type="entry name" value="RNA_pol_sigma-70_dom"/>
</dbReference>
<dbReference type="SUPFAM" id="SSF88946">
    <property type="entry name" value="Sigma2 domain of RNA polymerase sigma factors"/>
    <property type="match status" value="1"/>
</dbReference>
<evidence type="ECO:0000256" key="2">
    <source>
        <dbReference type="ARBA" id="ARBA00023015"/>
    </source>
</evidence>
<dbReference type="EMBL" id="JBHPBY010000017">
    <property type="protein sequence ID" value="MFC1849021.1"/>
    <property type="molecule type" value="Genomic_DNA"/>
</dbReference>
<sequence length="180" mass="21429">MKRQIPDDMMPKREKKQQQGIKMAKLDVEDLYRRYGFLVFKRCSTLLGREDEARDAMQEVFMKALKYGYAFNVQKKPVPWLLQIANRICFDMLRHRRRETEQPYINPDPTRLSRQECLVIIINLLQKFDSKTRDIVLLYYLEEMTMAEISQHKGISRKTIGKKIAQFSQAVSELHRNEGK</sequence>
<dbReference type="Gene3D" id="1.10.10.10">
    <property type="entry name" value="Winged helix-like DNA-binding domain superfamily/Winged helix DNA-binding domain"/>
    <property type="match status" value="1"/>
</dbReference>
<keyword evidence="3" id="KW-0731">Sigma factor</keyword>
<evidence type="ECO:0000259" key="7">
    <source>
        <dbReference type="Pfam" id="PF04542"/>
    </source>
</evidence>
<comment type="caution">
    <text evidence="9">The sequence shown here is derived from an EMBL/GenBank/DDBJ whole genome shotgun (WGS) entry which is preliminary data.</text>
</comment>
<feature type="compositionally biased region" description="Basic and acidic residues" evidence="6">
    <location>
        <begin position="1"/>
        <end position="12"/>
    </location>
</feature>
<keyword evidence="5" id="KW-0804">Transcription</keyword>
<reference evidence="9 10" key="1">
    <citation type="submission" date="2024-09" db="EMBL/GenBank/DDBJ databases">
        <title>Laminarin stimulates single cell rates of sulfate reduction while oxygen inhibits transcriptomic activity in coastal marine sediment.</title>
        <authorList>
            <person name="Lindsay M."/>
            <person name="Orcutt B."/>
            <person name="Emerson D."/>
            <person name="Stepanauskas R."/>
            <person name="D'Angelo T."/>
        </authorList>
    </citation>
    <scope>NUCLEOTIDE SEQUENCE [LARGE SCALE GENOMIC DNA]</scope>
    <source>
        <strain evidence="9">SAG AM-311-K15</strain>
    </source>
</reference>
<evidence type="ECO:0000259" key="8">
    <source>
        <dbReference type="Pfam" id="PF08281"/>
    </source>
</evidence>
<gene>
    <name evidence="9" type="ORF">ACFL27_02320</name>
</gene>
<dbReference type="InterPro" id="IPR013325">
    <property type="entry name" value="RNA_pol_sigma_r2"/>
</dbReference>
<dbReference type="InterPro" id="IPR039425">
    <property type="entry name" value="RNA_pol_sigma-70-like"/>
</dbReference>
<name>A0ABV6YS96_UNCC1</name>
<evidence type="ECO:0000313" key="10">
    <source>
        <dbReference type="Proteomes" id="UP001594351"/>
    </source>
</evidence>
<dbReference type="InterPro" id="IPR013249">
    <property type="entry name" value="RNA_pol_sigma70_r4_t2"/>
</dbReference>
<dbReference type="Pfam" id="PF08281">
    <property type="entry name" value="Sigma70_r4_2"/>
    <property type="match status" value="1"/>
</dbReference>
<feature type="domain" description="RNA polymerase sigma factor 70 region 4 type 2" evidence="8">
    <location>
        <begin position="120"/>
        <end position="165"/>
    </location>
</feature>
<feature type="region of interest" description="Disordered" evidence="6">
    <location>
        <begin position="1"/>
        <end position="20"/>
    </location>
</feature>
<feature type="domain" description="RNA polymerase sigma-70 region 2" evidence="7">
    <location>
        <begin position="31"/>
        <end position="98"/>
    </location>
</feature>
<evidence type="ECO:0000313" key="9">
    <source>
        <dbReference type="EMBL" id="MFC1849021.1"/>
    </source>
</evidence>
<evidence type="ECO:0000256" key="3">
    <source>
        <dbReference type="ARBA" id="ARBA00023082"/>
    </source>
</evidence>
<dbReference type="InterPro" id="IPR036388">
    <property type="entry name" value="WH-like_DNA-bd_sf"/>
</dbReference>
<organism evidence="9 10">
    <name type="scientific">candidate division CSSED10-310 bacterium</name>
    <dbReference type="NCBI Taxonomy" id="2855610"/>
    <lineage>
        <taxon>Bacteria</taxon>
        <taxon>Bacteria division CSSED10-310</taxon>
    </lineage>
</organism>
<dbReference type="NCBIfam" id="TIGR02937">
    <property type="entry name" value="sigma70-ECF"/>
    <property type="match status" value="1"/>
</dbReference>
<proteinExistence type="inferred from homology"/>
<dbReference type="InterPro" id="IPR007627">
    <property type="entry name" value="RNA_pol_sigma70_r2"/>
</dbReference>
<evidence type="ECO:0000256" key="4">
    <source>
        <dbReference type="ARBA" id="ARBA00023125"/>
    </source>
</evidence>
<dbReference type="InterPro" id="IPR013324">
    <property type="entry name" value="RNA_pol_sigma_r3/r4-like"/>
</dbReference>